<dbReference type="PANTHER" id="PTHR44846:SF1">
    <property type="entry name" value="MANNOSYL-D-GLYCERATE TRANSPORT_METABOLISM SYSTEM REPRESSOR MNGR-RELATED"/>
    <property type="match status" value="1"/>
</dbReference>
<reference evidence="6" key="2">
    <citation type="journal article" date="2013" name="Stand. Genomic Sci.">
        <title>Complete genome sequence of Desulfocapsa sulfexigens, a marine deltaproteobacterium specialized in disproportionating inorganic sulfur compounds.</title>
        <authorList>
            <person name="Finster K.W."/>
            <person name="Kjeldsen K.U."/>
            <person name="Kube M."/>
            <person name="Reinhardt R."/>
            <person name="Mussmann M."/>
            <person name="Amann R."/>
            <person name="Schreiber L."/>
        </authorList>
    </citation>
    <scope>NUCLEOTIDE SEQUENCE [LARGE SCALE GENOMIC DNA]</scope>
    <source>
        <strain evidence="6">DSM 10523 / SB164P1</strain>
    </source>
</reference>
<dbReference type="OrthoDB" id="5454556at2"/>
<dbReference type="NCBIfam" id="TIGR02325">
    <property type="entry name" value="C_P_lyase_phnF"/>
    <property type="match status" value="1"/>
</dbReference>
<dbReference type="SMART" id="SM00345">
    <property type="entry name" value="HTH_GNTR"/>
    <property type="match status" value="1"/>
</dbReference>
<dbReference type="STRING" id="1322246.BN4_10670"/>
<dbReference type="EMBL" id="FO203427">
    <property type="protein sequence ID" value="CCH47907.1"/>
    <property type="molecule type" value="Genomic_DNA"/>
</dbReference>
<dbReference type="eggNOG" id="COG2188">
    <property type="taxonomic scope" value="Bacteria"/>
</dbReference>
<dbReference type="CDD" id="cd07377">
    <property type="entry name" value="WHTH_GntR"/>
    <property type="match status" value="1"/>
</dbReference>
<evidence type="ECO:0000313" key="6">
    <source>
        <dbReference type="Proteomes" id="UP000011724"/>
    </source>
</evidence>
<keyword evidence="1" id="KW-0805">Transcription regulation</keyword>
<dbReference type="SMART" id="SM00866">
    <property type="entry name" value="UTRA"/>
    <property type="match status" value="1"/>
</dbReference>
<dbReference type="InterPro" id="IPR000524">
    <property type="entry name" value="Tscrpt_reg_HTH_GntR"/>
</dbReference>
<dbReference type="HOGENOM" id="CLU_063236_2_2_7"/>
<dbReference type="PATRIC" id="fig|879567.3.peg.692"/>
<name>M1WQW0_PSEP2</name>
<dbReference type="PRINTS" id="PR00035">
    <property type="entry name" value="HTHGNTR"/>
</dbReference>
<dbReference type="InterPro" id="IPR011663">
    <property type="entry name" value="UTRA"/>
</dbReference>
<keyword evidence="2" id="KW-0238">DNA-binding</keyword>
<evidence type="ECO:0000256" key="2">
    <source>
        <dbReference type="ARBA" id="ARBA00023125"/>
    </source>
</evidence>
<gene>
    <name evidence="5" type="ordered locus">BN4_10670</name>
</gene>
<dbReference type="BioCyc" id="DPIE1322246:BN4_RS03445-MONOMER"/>
<evidence type="ECO:0000313" key="5">
    <source>
        <dbReference type="EMBL" id="CCH47907.1"/>
    </source>
</evidence>
<dbReference type="AlphaFoldDB" id="M1WQW0"/>
<dbReference type="RefSeq" id="WP_015413961.1">
    <property type="nucleotide sequence ID" value="NC_020409.1"/>
</dbReference>
<keyword evidence="5" id="KW-0456">Lyase</keyword>
<dbReference type="Proteomes" id="UP000011724">
    <property type="component" value="Chromosome"/>
</dbReference>
<dbReference type="Gene3D" id="1.10.10.10">
    <property type="entry name" value="Winged helix-like DNA-binding domain superfamily/Winged helix DNA-binding domain"/>
    <property type="match status" value="1"/>
</dbReference>
<dbReference type="GO" id="GO:0003700">
    <property type="term" value="F:DNA-binding transcription factor activity"/>
    <property type="evidence" value="ECO:0007669"/>
    <property type="project" value="InterPro"/>
</dbReference>
<dbReference type="InterPro" id="IPR012702">
    <property type="entry name" value="CP_lyase_PhnF"/>
</dbReference>
<dbReference type="InterPro" id="IPR036388">
    <property type="entry name" value="WH-like_DNA-bd_sf"/>
</dbReference>
<dbReference type="InterPro" id="IPR050679">
    <property type="entry name" value="Bact_HTH_transcr_reg"/>
</dbReference>
<dbReference type="Gene3D" id="3.40.1410.10">
    <property type="entry name" value="Chorismate lyase-like"/>
    <property type="match status" value="1"/>
</dbReference>
<dbReference type="GO" id="GO:0045892">
    <property type="term" value="P:negative regulation of DNA-templated transcription"/>
    <property type="evidence" value="ECO:0007669"/>
    <property type="project" value="TreeGrafter"/>
</dbReference>
<protein>
    <submittedName>
        <fullName evidence="5">Phophonate C-P lyase system transcriptional regulator PhnF, GntR family</fullName>
    </submittedName>
</protein>
<dbReference type="Pfam" id="PF00392">
    <property type="entry name" value="GntR"/>
    <property type="match status" value="1"/>
</dbReference>
<dbReference type="PROSITE" id="PS50949">
    <property type="entry name" value="HTH_GNTR"/>
    <property type="match status" value="1"/>
</dbReference>
<accession>M1WQW0</accession>
<dbReference type="PANTHER" id="PTHR44846">
    <property type="entry name" value="MANNOSYL-D-GLYCERATE TRANSPORT/METABOLISM SYSTEM REPRESSOR MNGR-RELATED"/>
    <property type="match status" value="1"/>
</dbReference>
<dbReference type="InterPro" id="IPR028978">
    <property type="entry name" value="Chorismate_lyase_/UTRA_dom_sf"/>
</dbReference>
<dbReference type="InterPro" id="IPR036390">
    <property type="entry name" value="WH_DNA-bd_sf"/>
</dbReference>
<keyword evidence="6" id="KW-1185">Reference proteome</keyword>
<evidence type="ECO:0000256" key="3">
    <source>
        <dbReference type="ARBA" id="ARBA00023163"/>
    </source>
</evidence>
<dbReference type="SUPFAM" id="SSF46785">
    <property type="entry name" value="Winged helix' DNA-binding domain"/>
    <property type="match status" value="1"/>
</dbReference>
<sequence>MLARGTGIALWRQICSRLEKDIASAVFAPGDRLPSENHLAGEFGVNRHTLRRALAFLEEEGLVRIEHGRGVFVREPIIHYPVGRRTRFSENLSQQRRVPGNVFISSVDMEADGVVSEALEVTTGSLVTCITSAGEADGRRINYSHSYFPRSIFPRMADVYVETGSITRTMKTFGVHDYFRKKTRIISRMPTAEEARELGQPKTRPVLITESVNVIGDGKPIEYGVCLFASDWVQIVVESSA</sequence>
<dbReference type="KEGG" id="dpi:BN4_10670"/>
<organism evidence="5 6">
    <name type="scientific">Pseudodesulfovibrio piezophilus (strain DSM 21447 / JCM 15486 / C1TLV30)</name>
    <name type="common">Desulfovibrio piezophilus</name>
    <dbReference type="NCBI Taxonomy" id="1322246"/>
    <lineage>
        <taxon>Bacteria</taxon>
        <taxon>Pseudomonadati</taxon>
        <taxon>Thermodesulfobacteriota</taxon>
        <taxon>Desulfovibrionia</taxon>
        <taxon>Desulfovibrionales</taxon>
        <taxon>Desulfovibrionaceae</taxon>
    </lineage>
</organism>
<reference evidence="5 6" key="1">
    <citation type="journal article" date="2013" name="PLoS ONE">
        <title>The first genomic and proteomic characterization of a deep-sea sulfate reducer: insights into the piezophilic lifestyle of Desulfovibrio piezophilus.</title>
        <authorList>
            <person name="Pradel N."/>
            <person name="Ji B."/>
            <person name="Gimenez G."/>
            <person name="Talla E."/>
            <person name="Lenoble P."/>
            <person name="Garel M."/>
            <person name="Tamburini C."/>
            <person name="Fourquet P."/>
            <person name="Lebrun R."/>
            <person name="Bertin P."/>
            <person name="Denis Y."/>
            <person name="Pophillat M."/>
            <person name="Barbe V."/>
            <person name="Ollivier B."/>
            <person name="Dolla A."/>
        </authorList>
    </citation>
    <scope>NUCLEOTIDE SEQUENCE [LARGE SCALE GENOMIC DNA]</scope>
    <source>
        <strain evidence="6">DSM 10523 / SB164P1</strain>
    </source>
</reference>
<keyword evidence="3" id="KW-0804">Transcription</keyword>
<proteinExistence type="predicted"/>
<dbReference type="Pfam" id="PF07702">
    <property type="entry name" value="UTRA"/>
    <property type="match status" value="1"/>
</dbReference>
<evidence type="ECO:0000259" key="4">
    <source>
        <dbReference type="PROSITE" id="PS50949"/>
    </source>
</evidence>
<dbReference type="GO" id="GO:0016829">
    <property type="term" value="F:lyase activity"/>
    <property type="evidence" value="ECO:0007669"/>
    <property type="project" value="UniProtKB-KW"/>
</dbReference>
<evidence type="ECO:0000256" key="1">
    <source>
        <dbReference type="ARBA" id="ARBA00023015"/>
    </source>
</evidence>
<dbReference type="SUPFAM" id="SSF64288">
    <property type="entry name" value="Chorismate lyase-like"/>
    <property type="match status" value="1"/>
</dbReference>
<feature type="domain" description="HTH gntR-type" evidence="4">
    <location>
        <begin position="8"/>
        <end position="76"/>
    </location>
</feature>
<dbReference type="GO" id="GO:0003677">
    <property type="term" value="F:DNA binding"/>
    <property type="evidence" value="ECO:0007669"/>
    <property type="project" value="UniProtKB-KW"/>
</dbReference>